<sequence>MYTIFVRKSRYTTKQKGKKRMKRNWKKALCGILTGFMLATAAPAAVPELISVAEVQAAVTVAAPAMSSIKISGRNKIIFSWKQVKGTAGYRVYRKSGNSGWKAVKTITGSKNVTFTDTKVSTGARYTYTVKAYRKSGKNMIWSGYNKKGLTAIAGLNSLTLNKTSLTLTPKKTYTLKINGTSLKPSWKSSNTKVVSVTSAGKVTAVKTGTANITAILGGRKFTCKVTVKNPASVNAKLTQNYAKLKKYISQKGRYTEDGSQFINVKVNEESTLMIGYLKKEDKIDIGILISVPSDGVLAGLDIIGNCVKSDTVSVKSALSSDGVFVLLTSSTKASAYKGQNLTFLYTNGKKAMTDLQDTSNIMMKATMIAANAYLKKNLNLTMNDLGFTAYKL</sequence>
<dbReference type="InterPro" id="IPR003961">
    <property type="entry name" value="FN3_dom"/>
</dbReference>
<protein>
    <submittedName>
        <fullName evidence="3">Bacterial Ig-like domain (Group 2)</fullName>
    </submittedName>
</protein>
<proteinExistence type="predicted"/>
<reference evidence="3 4" key="1">
    <citation type="submission" date="2019-07" db="EMBL/GenBank/DDBJ databases">
        <authorList>
            <person name="Hibberd C M."/>
            <person name="Gehrig L. J."/>
            <person name="Chang H.-W."/>
            <person name="Venkatesh S."/>
        </authorList>
    </citation>
    <scope>NUCLEOTIDE SEQUENCE [LARGE SCALE GENOMIC DNA]</scope>
    <source>
        <strain evidence="3">Blautia_luti_SSTS_Bg7063</strain>
    </source>
</reference>
<evidence type="ECO:0000256" key="1">
    <source>
        <dbReference type="SAM" id="SignalP"/>
    </source>
</evidence>
<dbReference type="SMART" id="SM00635">
    <property type="entry name" value="BID_2"/>
    <property type="match status" value="1"/>
</dbReference>
<evidence type="ECO:0000313" key="4">
    <source>
        <dbReference type="Proteomes" id="UP000408482"/>
    </source>
</evidence>
<gene>
    <name evidence="3" type="ORF">RSSSTS7063_02333</name>
</gene>
<evidence type="ECO:0000259" key="2">
    <source>
        <dbReference type="SMART" id="SM00635"/>
    </source>
</evidence>
<accession>A0A564VHC3</accession>
<dbReference type="CDD" id="cd00063">
    <property type="entry name" value="FN3"/>
    <property type="match status" value="1"/>
</dbReference>
<dbReference type="InterPro" id="IPR003343">
    <property type="entry name" value="Big_2"/>
</dbReference>
<keyword evidence="4" id="KW-1185">Reference proteome</keyword>
<dbReference type="AlphaFoldDB" id="A0A564VHC3"/>
<feature type="domain" description="BIG2" evidence="2">
    <location>
        <begin position="155"/>
        <end position="227"/>
    </location>
</feature>
<feature type="chain" id="PRO_5021822439" evidence="1">
    <location>
        <begin position="45"/>
        <end position="393"/>
    </location>
</feature>
<dbReference type="InterPro" id="IPR036116">
    <property type="entry name" value="FN3_sf"/>
</dbReference>
<dbReference type="SUPFAM" id="SSF49265">
    <property type="entry name" value="Fibronectin type III"/>
    <property type="match status" value="1"/>
</dbReference>
<organism evidence="3 4">
    <name type="scientific">Blautia luti</name>
    <dbReference type="NCBI Taxonomy" id="89014"/>
    <lineage>
        <taxon>Bacteria</taxon>
        <taxon>Bacillati</taxon>
        <taxon>Bacillota</taxon>
        <taxon>Clostridia</taxon>
        <taxon>Lachnospirales</taxon>
        <taxon>Lachnospiraceae</taxon>
        <taxon>Blautia</taxon>
    </lineage>
</organism>
<dbReference type="EMBL" id="CABHNW010000015">
    <property type="protein sequence ID" value="VUX31799.1"/>
    <property type="molecule type" value="Genomic_DNA"/>
</dbReference>
<dbReference type="Gene3D" id="2.60.40.1080">
    <property type="match status" value="1"/>
</dbReference>
<dbReference type="Pfam" id="PF02368">
    <property type="entry name" value="Big_2"/>
    <property type="match status" value="1"/>
</dbReference>
<feature type="signal peptide" evidence="1">
    <location>
        <begin position="1"/>
        <end position="44"/>
    </location>
</feature>
<evidence type="ECO:0000313" key="3">
    <source>
        <dbReference type="EMBL" id="VUX31799.1"/>
    </source>
</evidence>
<dbReference type="SUPFAM" id="SSF49373">
    <property type="entry name" value="Invasin/intimin cell-adhesion fragments"/>
    <property type="match status" value="1"/>
</dbReference>
<dbReference type="InterPro" id="IPR013783">
    <property type="entry name" value="Ig-like_fold"/>
</dbReference>
<dbReference type="Proteomes" id="UP000408482">
    <property type="component" value="Unassembled WGS sequence"/>
</dbReference>
<keyword evidence="1" id="KW-0732">Signal</keyword>
<dbReference type="Gene3D" id="2.60.40.10">
    <property type="entry name" value="Immunoglobulins"/>
    <property type="match status" value="1"/>
</dbReference>
<dbReference type="InterPro" id="IPR008964">
    <property type="entry name" value="Invasin/intimin_cell_adhesion"/>
</dbReference>
<name>A0A564VHC3_9FIRM</name>